<keyword evidence="5 10" id="KW-1133">Transmembrane helix</keyword>
<feature type="region of interest" description="Disordered" evidence="9">
    <location>
        <begin position="843"/>
        <end position="1167"/>
    </location>
</feature>
<feature type="compositionally biased region" description="Pro residues" evidence="9">
    <location>
        <begin position="560"/>
        <end position="570"/>
    </location>
</feature>
<evidence type="ECO:0000256" key="4">
    <source>
        <dbReference type="ARBA" id="ARBA00022824"/>
    </source>
</evidence>
<proteinExistence type="predicted"/>
<feature type="compositionally biased region" description="Low complexity" evidence="9">
    <location>
        <begin position="1071"/>
        <end position="1091"/>
    </location>
</feature>
<feature type="compositionally biased region" description="Low complexity" evidence="9">
    <location>
        <begin position="746"/>
        <end position="784"/>
    </location>
</feature>
<dbReference type="GO" id="GO:1990456">
    <property type="term" value="P:mitochondrion-endoplasmic reticulum membrane tethering"/>
    <property type="evidence" value="ECO:0007669"/>
    <property type="project" value="TreeGrafter"/>
</dbReference>
<evidence type="ECO:0000256" key="9">
    <source>
        <dbReference type="SAM" id="MobiDB-lite"/>
    </source>
</evidence>
<dbReference type="GO" id="GO:0032865">
    <property type="term" value="C:ERMES complex"/>
    <property type="evidence" value="ECO:0007669"/>
    <property type="project" value="TreeGrafter"/>
</dbReference>
<accession>A0A067MSH5</accession>
<comment type="subcellular location">
    <subcellularLocation>
        <location evidence="1">Endoplasmic reticulum membrane</location>
    </subcellularLocation>
</comment>
<keyword evidence="6" id="KW-0445">Lipid transport</keyword>
<dbReference type="InParanoid" id="A0A067MSH5"/>
<feature type="compositionally biased region" description="Low complexity" evidence="9">
    <location>
        <begin position="942"/>
        <end position="959"/>
    </location>
</feature>
<dbReference type="HOGENOM" id="CLU_005129_1_0_1"/>
<dbReference type="CDD" id="cd21675">
    <property type="entry name" value="SMP_TEX2"/>
    <property type="match status" value="1"/>
</dbReference>
<evidence type="ECO:0000259" key="11">
    <source>
        <dbReference type="PROSITE" id="PS51847"/>
    </source>
</evidence>
<evidence type="ECO:0000256" key="2">
    <source>
        <dbReference type="ARBA" id="ARBA00022448"/>
    </source>
</evidence>
<keyword evidence="8 10" id="KW-0472">Membrane</keyword>
<keyword evidence="2" id="KW-0813">Transport</keyword>
<protein>
    <recommendedName>
        <fullName evidence="11">SMP-LTD domain-containing protein</fullName>
    </recommendedName>
</protein>
<feature type="compositionally biased region" description="Low complexity" evidence="9">
    <location>
        <begin position="1147"/>
        <end position="1158"/>
    </location>
</feature>
<evidence type="ECO:0000256" key="6">
    <source>
        <dbReference type="ARBA" id="ARBA00023055"/>
    </source>
</evidence>
<feature type="region of interest" description="Disordered" evidence="9">
    <location>
        <begin position="694"/>
        <end position="804"/>
    </location>
</feature>
<feature type="transmembrane region" description="Helical" evidence="10">
    <location>
        <begin position="7"/>
        <end position="31"/>
    </location>
</feature>
<feature type="compositionally biased region" description="Basic and acidic residues" evidence="9">
    <location>
        <begin position="843"/>
        <end position="861"/>
    </location>
</feature>
<dbReference type="PANTHER" id="PTHR13466">
    <property type="entry name" value="TEX2 PROTEIN-RELATED"/>
    <property type="match status" value="1"/>
</dbReference>
<feature type="region of interest" description="Disordered" evidence="9">
    <location>
        <begin position="177"/>
        <end position="229"/>
    </location>
</feature>
<organism evidence="12 13">
    <name type="scientific">Botryobasidium botryosum (strain FD-172 SS1)</name>
    <dbReference type="NCBI Taxonomy" id="930990"/>
    <lineage>
        <taxon>Eukaryota</taxon>
        <taxon>Fungi</taxon>
        <taxon>Dikarya</taxon>
        <taxon>Basidiomycota</taxon>
        <taxon>Agaricomycotina</taxon>
        <taxon>Agaricomycetes</taxon>
        <taxon>Cantharellales</taxon>
        <taxon>Botryobasidiaceae</taxon>
        <taxon>Botryobasidium</taxon>
    </lineage>
</organism>
<dbReference type="InterPro" id="IPR019411">
    <property type="entry name" value="MMM1_dom"/>
</dbReference>
<dbReference type="Pfam" id="PF10296">
    <property type="entry name" value="MMM1"/>
    <property type="match status" value="1"/>
</dbReference>
<dbReference type="PROSITE" id="PS51847">
    <property type="entry name" value="SMP"/>
    <property type="match status" value="1"/>
</dbReference>
<name>A0A067MSH5_BOTB1</name>
<evidence type="ECO:0000256" key="5">
    <source>
        <dbReference type="ARBA" id="ARBA00022989"/>
    </source>
</evidence>
<keyword evidence="13" id="KW-1185">Reference proteome</keyword>
<evidence type="ECO:0000256" key="7">
    <source>
        <dbReference type="ARBA" id="ARBA00023121"/>
    </source>
</evidence>
<feature type="compositionally biased region" description="Basic and acidic residues" evidence="9">
    <location>
        <begin position="207"/>
        <end position="229"/>
    </location>
</feature>
<reference evidence="13" key="1">
    <citation type="journal article" date="2014" name="Proc. Natl. Acad. Sci. U.S.A.">
        <title>Extensive sampling of basidiomycete genomes demonstrates inadequacy of the white-rot/brown-rot paradigm for wood decay fungi.</title>
        <authorList>
            <person name="Riley R."/>
            <person name="Salamov A.A."/>
            <person name="Brown D.W."/>
            <person name="Nagy L.G."/>
            <person name="Floudas D."/>
            <person name="Held B.W."/>
            <person name="Levasseur A."/>
            <person name="Lombard V."/>
            <person name="Morin E."/>
            <person name="Otillar R."/>
            <person name="Lindquist E.A."/>
            <person name="Sun H."/>
            <person name="LaButti K.M."/>
            <person name="Schmutz J."/>
            <person name="Jabbour D."/>
            <person name="Luo H."/>
            <person name="Baker S.E."/>
            <person name="Pisabarro A.G."/>
            <person name="Walton J.D."/>
            <person name="Blanchette R.A."/>
            <person name="Henrissat B."/>
            <person name="Martin F."/>
            <person name="Cullen D."/>
            <person name="Hibbett D.S."/>
            <person name="Grigoriev I.V."/>
        </authorList>
    </citation>
    <scope>NUCLEOTIDE SEQUENCE [LARGE SCALE GENOMIC DNA]</scope>
    <source>
        <strain evidence="13">FD-172 SS1</strain>
    </source>
</reference>
<gene>
    <name evidence="12" type="ORF">BOTBODRAFT_55377</name>
</gene>
<keyword evidence="7" id="KW-0446">Lipid-binding</keyword>
<keyword evidence="3 10" id="KW-0812">Transmembrane</keyword>
<dbReference type="EMBL" id="KL198037">
    <property type="protein sequence ID" value="KDQ14526.1"/>
    <property type="molecule type" value="Genomic_DNA"/>
</dbReference>
<dbReference type="GO" id="GO:0015914">
    <property type="term" value="P:phospholipid transport"/>
    <property type="evidence" value="ECO:0007669"/>
    <property type="project" value="TreeGrafter"/>
</dbReference>
<evidence type="ECO:0000313" key="13">
    <source>
        <dbReference type="Proteomes" id="UP000027195"/>
    </source>
</evidence>
<dbReference type="STRING" id="930990.A0A067MSH5"/>
<feature type="compositionally biased region" description="Pro residues" evidence="9">
    <location>
        <begin position="1046"/>
        <end position="1059"/>
    </location>
</feature>
<feature type="compositionally biased region" description="Pro residues" evidence="9">
    <location>
        <begin position="907"/>
        <end position="926"/>
    </location>
</feature>
<sequence>MAVSFLFAYVLGGITFIPFLLIGVAVAIYLLPPVDEQTDPTKRTKIVVDADSKVAEKPGEFQAMLQVPMPPSGWITVRRTFEEAPTDGSYMNLMRSFLDARSKDPKRARPKDHWFPVLKGRVLYLYEDEGMSECWAAIELGSHEVLIWPEHLLDGELFAKRNAIMLRAKDTRTKRKENGGVLSLSKPVGLHPKEGLATDGNGSVAGSHDEGSVDGEAKEKEGEADEKAGDEALDVTEPWFIFVSNNSAMEDWYLALQHASLHPAGTPQLAPLLPVFSPDHMEHLVSTLDSQPDPIPMRWLNALIGRLFFSIYRTSHLEAAIISRIMRKLSKIKRPSFLSNIVVREVNVGTTAPTFSKPMLKELTREGDASVEVRLLYKGEIRITIEAEATINLGARFKSYTVKLVVAALLREIEGNLLIKIKRPPSNRIWYAFTHMPRMDFEIVPVVSDRQIKWSMILKPIEASVKQIILESIVMPNMDDTPFFESLPYEHRGGIWADAARKEETPGGGIRLDEPATQTSSTATHVPVAPIPPTSALPARTSTPDLKKDRPEDVPVVPKEAPPSKPPTPEPTAQRAEAPPVAAGNQAPASSDPALSTSPRKATWFATAVSPKSVKDDDASSAHAPDNISIDEKERDVPREEALAREPERRGSVASLNGAGHVDKTIAPKASSSSLAAMLKHPVDTVAAFVAEPDPIPEVPTPRAEPEKVEQPVLPAPLPRTVPPPATPSPSPRPPQTGRPSFSHQSSKSMDYSQLSSSSSSSRPSSSSNTSANTSSTATSLFSTWKARATDKQALRTTAQDTMKKLGVRWGSLMKDDKESENKVPEIAAAATKKTFAELKASVADRREKAEDSGGDSDRPRVASVQVSSSPVEPLPSAKARTVSAGPSQHYSSSTSLAPAAEIAPSVPKPPTIAASPSPPTPPQPSAPLAANSPHNSTDHLPSAASSSTNISIPSSTPIHVQPKSASMMVIPGIPASHRTSAMSLSSPKPPSPPPAIAESAKPVAFNNMYQRLFKGNTPGAGSENDSKALANSGVGTTSPTVPHFSSPPPLPARPPMSPPKTDGGRGTPQSVASMEPSTPSSSPPSAASEALKQLVALDQAARTSDYDPSSRRSSFNHASNRPADPPVNGAQLTDGPSNSTPNLHLASSSAPDQSDASTPGAWSVPAAAVASEPHPFLEHRDSVPVTVPGN</sequence>
<evidence type="ECO:0000256" key="10">
    <source>
        <dbReference type="SAM" id="Phobius"/>
    </source>
</evidence>
<dbReference type="OrthoDB" id="26740at2759"/>
<dbReference type="InterPro" id="IPR031468">
    <property type="entry name" value="SMP_LBD"/>
</dbReference>
<evidence type="ECO:0000256" key="8">
    <source>
        <dbReference type="ARBA" id="ARBA00023136"/>
    </source>
</evidence>
<dbReference type="AlphaFoldDB" id="A0A067MSH5"/>
<feature type="domain" description="SMP-LTD" evidence="11">
    <location>
        <begin position="293"/>
        <end position="484"/>
    </location>
</feature>
<evidence type="ECO:0000256" key="3">
    <source>
        <dbReference type="ARBA" id="ARBA00022692"/>
    </source>
</evidence>
<dbReference type="GO" id="GO:0005789">
    <property type="term" value="C:endoplasmic reticulum membrane"/>
    <property type="evidence" value="ECO:0007669"/>
    <property type="project" value="UniProtKB-SubCell"/>
</dbReference>
<keyword evidence="4" id="KW-0256">Endoplasmic reticulum</keyword>
<feature type="compositionally biased region" description="Polar residues" evidence="9">
    <location>
        <begin position="885"/>
        <end position="897"/>
    </location>
</feature>
<feature type="compositionally biased region" description="Polar residues" evidence="9">
    <location>
        <begin position="587"/>
        <end position="600"/>
    </location>
</feature>
<dbReference type="PANTHER" id="PTHR13466:SF19">
    <property type="entry name" value="NUCLEUS-VACUOLE JUNCTION PROTEIN 2"/>
    <property type="match status" value="1"/>
</dbReference>
<feature type="region of interest" description="Disordered" evidence="9">
    <location>
        <begin position="504"/>
        <end position="665"/>
    </location>
</feature>
<feature type="compositionally biased region" description="Basic and acidic residues" evidence="9">
    <location>
        <begin position="630"/>
        <end position="651"/>
    </location>
</feature>
<feature type="compositionally biased region" description="Pro residues" evidence="9">
    <location>
        <begin position="714"/>
        <end position="737"/>
    </location>
</feature>
<dbReference type="GO" id="GO:0008289">
    <property type="term" value="F:lipid binding"/>
    <property type="evidence" value="ECO:0007669"/>
    <property type="project" value="UniProtKB-KW"/>
</dbReference>
<evidence type="ECO:0000313" key="12">
    <source>
        <dbReference type="EMBL" id="KDQ14526.1"/>
    </source>
</evidence>
<feature type="compositionally biased region" description="Polar residues" evidence="9">
    <location>
        <begin position="1131"/>
        <end position="1143"/>
    </location>
</feature>
<dbReference type="Proteomes" id="UP000027195">
    <property type="component" value="Unassembled WGS sequence"/>
</dbReference>
<evidence type="ECO:0000256" key="1">
    <source>
        <dbReference type="ARBA" id="ARBA00004586"/>
    </source>
</evidence>